<proteinExistence type="predicted"/>
<evidence type="ECO:0000313" key="2">
    <source>
        <dbReference type="EMBL" id="CAE6865640.1"/>
    </source>
</evidence>
<feature type="region of interest" description="Disordered" evidence="1">
    <location>
        <begin position="49"/>
        <end position="88"/>
    </location>
</feature>
<dbReference type="Proteomes" id="UP000673821">
    <property type="component" value="Unassembled WGS sequence"/>
</dbReference>
<evidence type="ECO:0000256" key="1">
    <source>
        <dbReference type="SAM" id="MobiDB-lite"/>
    </source>
</evidence>
<keyword evidence="3" id="KW-1185">Reference proteome</keyword>
<comment type="caution">
    <text evidence="2">The sequence shown here is derived from an EMBL/GenBank/DDBJ whole genome shotgun (WGS) entry which is preliminary data.</text>
</comment>
<organism evidence="2 3">
    <name type="scientific">Paraburkholderia nemoris</name>
    <dbReference type="NCBI Taxonomy" id="2793076"/>
    <lineage>
        <taxon>Bacteria</taxon>
        <taxon>Pseudomonadati</taxon>
        <taxon>Pseudomonadota</taxon>
        <taxon>Betaproteobacteria</taxon>
        <taxon>Burkholderiales</taxon>
        <taxon>Burkholderiaceae</taxon>
        <taxon>Paraburkholderia</taxon>
    </lineage>
</organism>
<evidence type="ECO:0000313" key="3">
    <source>
        <dbReference type="Proteomes" id="UP000673821"/>
    </source>
</evidence>
<accession>A0ABM8T8J8</accession>
<protein>
    <recommendedName>
        <fullName evidence="4">Transcriptional regulator</fullName>
    </recommendedName>
</protein>
<name>A0ABM8T8J8_9BURK</name>
<dbReference type="EMBL" id="CAJNBH010000109">
    <property type="protein sequence ID" value="CAE6865640.1"/>
    <property type="molecule type" value="Genomic_DNA"/>
</dbReference>
<evidence type="ECO:0008006" key="4">
    <source>
        <dbReference type="Google" id="ProtNLM"/>
    </source>
</evidence>
<reference evidence="2 3" key="1">
    <citation type="submission" date="2021-02" db="EMBL/GenBank/DDBJ databases">
        <authorList>
            <person name="Vanwijnsberghe S."/>
        </authorList>
    </citation>
    <scope>NUCLEOTIDE SEQUENCE [LARGE SCALE GENOMIC DNA]</scope>
    <source>
        <strain evidence="2 3">R-69776</strain>
    </source>
</reference>
<sequence>MTEVVAHDGQFGTVRESMGRMGMAHPVRTGLLQFLCNRRAISFDEVCGSGKEPLQHVPEPRAGDGYRTVPGETRDQRRVGAPAAGRHG</sequence>
<gene>
    <name evidence="2" type="ORF">R69776_08232</name>
</gene>